<name>A0ABP0EE68_9ASCO</name>
<evidence type="ECO:0000313" key="3">
    <source>
        <dbReference type="Proteomes" id="UP001497600"/>
    </source>
</evidence>
<evidence type="ECO:0000256" key="1">
    <source>
        <dbReference type="SAM" id="MobiDB-lite"/>
    </source>
</evidence>
<accession>A0ABP0EE68</accession>
<dbReference type="EMBL" id="OZ004255">
    <property type="protein sequence ID" value="CAK7901230.1"/>
    <property type="molecule type" value="Genomic_DNA"/>
</dbReference>
<keyword evidence="3" id="KW-1185">Reference proteome</keyword>
<feature type="compositionally biased region" description="Polar residues" evidence="1">
    <location>
        <begin position="46"/>
        <end position="55"/>
    </location>
</feature>
<sequence>MMFRSLYNAPQSLRPALLKVRSGLNPQKSAQTPGGNPSQLLQQQRSITGTPGQQPRTKHNNNHKNNNNNNNNRNSRQAGHQGRDRPSVIDSLNFKSPQDPIILEALNHEYRRKLDYFDEQLALAFQYYKNPKLERELVACVHNTVQLMDEDLFRPLLSTKDLNSYLSCLNNATFAARSSRLRSSRNRDSDNYNNANLQHDVMLKTALIKMSEWIAQGEFKEVLNESCLRNLFYTMLQFKLQPEMIQLWENGVNDEVTGKLYLGQSALAVILKVAFEEGRFTYEEVLQIFETTQKKVDNNNENKNSSKISHELLSSIGRISIAAGDYSRGLDSLESLLAIFESQPRHRNLILHSLAELHLAFIGSCKDLTIAQHFFDKIVDGNLPYKVRLKVPYVHSLLENCYELDAPFEKLEYFWKRTIDHYNVTSGNEAANSRYSNLNNAFFGLFFKKYPQLTEESHEKLKSIISTYTNTKVVDEIFLNTVISNYSWNDKQVLEQLMQSYSVYNVKRTPVSYRICLKKTGMIQEYTSEEILNKWNESLQFLDDQKFSYIPIADWAALRDSTILSQYSTERKNLYLAVADKYKDYIQDYRTCVRFCKHWSKQSEHFRDIRKLSDPNNSFECDVSIEIPQFLHLRKNIDFNVLSREILSKK</sequence>
<gene>
    <name evidence="2" type="primary">RMD9</name>
    <name evidence="2" type="ORF">CAAN4_C11034</name>
</gene>
<reference evidence="2 3" key="1">
    <citation type="submission" date="2024-01" db="EMBL/GenBank/DDBJ databases">
        <authorList>
            <consortium name="Genoscope - CEA"/>
            <person name="William W."/>
        </authorList>
    </citation>
    <scope>NUCLEOTIDE SEQUENCE [LARGE SCALE GENOMIC DNA]</scope>
    <source>
        <strain evidence="2 3">29B2s-10</strain>
    </source>
</reference>
<protein>
    <submittedName>
        <fullName evidence="2">RNA-binding protein Rmd9p, mitochondrial</fullName>
    </submittedName>
</protein>
<dbReference type="Proteomes" id="UP001497600">
    <property type="component" value="Chromosome C"/>
</dbReference>
<feature type="compositionally biased region" description="Low complexity" evidence="1">
    <location>
        <begin position="63"/>
        <end position="74"/>
    </location>
</feature>
<proteinExistence type="predicted"/>
<evidence type="ECO:0000313" key="2">
    <source>
        <dbReference type="EMBL" id="CAK7901230.1"/>
    </source>
</evidence>
<feature type="region of interest" description="Disordered" evidence="1">
    <location>
        <begin position="46"/>
        <end position="93"/>
    </location>
</feature>
<organism evidence="2 3">
    <name type="scientific">[Candida] anglica</name>
    <dbReference type="NCBI Taxonomy" id="148631"/>
    <lineage>
        <taxon>Eukaryota</taxon>
        <taxon>Fungi</taxon>
        <taxon>Dikarya</taxon>
        <taxon>Ascomycota</taxon>
        <taxon>Saccharomycotina</taxon>
        <taxon>Pichiomycetes</taxon>
        <taxon>Debaryomycetaceae</taxon>
        <taxon>Kurtzmaniella</taxon>
    </lineage>
</organism>